<evidence type="ECO:0000256" key="1">
    <source>
        <dbReference type="ARBA" id="ARBA00022801"/>
    </source>
</evidence>
<comment type="caution">
    <text evidence="3">The sequence shown here is derived from an EMBL/GenBank/DDBJ whole genome shotgun (WGS) entry which is preliminary data.</text>
</comment>
<dbReference type="Proteomes" id="UP000524246">
    <property type="component" value="Unassembled WGS sequence"/>
</dbReference>
<proteinExistence type="predicted"/>
<organism evidence="3 4">
    <name type="scientific">SAR324 cluster bacterium</name>
    <dbReference type="NCBI Taxonomy" id="2024889"/>
    <lineage>
        <taxon>Bacteria</taxon>
        <taxon>Deltaproteobacteria</taxon>
        <taxon>SAR324 cluster</taxon>
    </lineage>
</organism>
<reference evidence="3 4" key="1">
    <citation type="journal article" date="2020" name="Biotechnol. Biofuels">
        <title>New insights from the biogas microbiome by comprehensive genome-resolved metagenomics of nearly 1600 species originating from multiple anaerobic digesters.</title>
        <authorList>
            <person name="Campanaro S."/>
            <person name="Treu L."/>
            <person name="Rodriguez-R L.M."/>
            <person name="Kovalovszki A."/>
            <person name="Ziels R.M."/>
            <person name="Maus I."/>
            <person name="Zhu X."/>
            <person name="Kougias P.G."/>
            <person name="Basile A."/>
            <person name="Luo G."/>
            <person name="Schluter A."/>
            <person name="Konstantinidis K.T."/>
            <person name="Angelidaki I."/>
        </authorList>
    </citation>
    <scope>NUCLEOTIDE SEQUENCE [LARGE SCALE GENOMIC DNA]</scope>
    <source>
        <strain evidence="3">AS27yjCOA_65</strain>
    </source>
</reference>
<dbReference type="Pfam" id="PF22769">
    <property type="entry name" value="DCD"/>
    <property type="match status" value="1"/>
</dbReference>
<protein>
    <submittedName>
        <fullName evidence="3">dCTP deaminase</fullName>
        <ecNumber evidence="3">3.5.4.13</ecNumber>
    </submittedName>
</protein>
<keyword evidence="2" id="KW-0546">Nucleotide metabolism</keyword>
<accession>A0A7X9FTV8</accession>
<dbReference type="SUPFAM" id="SSF51283">
    <property type="entry name" value="dUTPase-like"/>
    <property type="match status" value="1"/>
</dbReference>
<name>A0A7X9FTV8_9DELT</name>
<dbReference type="InterPro" id="IPR011962">
    <property type="entry name" value="dCTP_deaminase"/>
</dbReference>
<dbReference type="PANTHER" id="PTHR42680">
    <property type="entry name" value="DCTP DEAMINASE"/>
    <property type="match status" value="1"/>
</dbReference>
<evidence type="ECO:0000313" key="4">
    <source>
        <dbReference type="Proteomes" id="UP000524246"/>
    </source>
</evidence>
<dbReference type="AlphaFoldDB" id="A0A7X9FTV8"/>
<gene>
    <name evidence="3" type="primary">dcd</name>
    <name evidence="3" type="ORF">GYA55_11600</name>
</gene>
<dbReference type="CDD" id="cd07557">
    <property type="entry name" value="trimeric_dUTPase"/>
    <property type="match status" value="1"/>
</dbReference>
<dbReference type="InterPro" id="IPR033704">
    <property type="entry name" value="dUTPase_trimeric"/>
</dbReference>
<dbReference type="GO" id="GO:0015949">
    <property type="term" value="P:nucleobase-containing small molecule interconversion"/>
    <property type="evidence" value="ECO:0007669"/>
    <property type="project" value="TreeGrafter"/>
</dbReference>
<dbReference type="EMBL" id="JAAZON010000528">
    <property type="protein sequence ID" value="NMC63798.1"/>
    <property type="molecule type" value="Genomic_DNA"/>
</dbReference>
<dbReference type="InterPro" id="IPR036157">
    <property type="entry name" value="dUTPase-like_sf"/>
</dbReference>
<evidence type="ECO:0000313" key="3">
    <source>
        <dbReference type="EMBL" id="NMC63798.1"/>
    </source>
</evidence>
<evidence type="ECO:0000256" key="2">
    <source>
        <dbReference type="ARBA" id="ARBA00023080"/>
    </source>
</evidence>
<sequence length="191" mass="21422">MMLSNEDIKKVLESGELVIEPFYPEYLRGAGLTLHLGENLLKPKPGKVVDVKKKQAPDYEKISISDENPYCLQAGEFVLGHTFQMVSVGPRLGFFIEGRSTLARVGLTIVQTAMLVYPGHRNRTVTLELANHGVNPILLYPRMKIARVALFFLQTPSTDRYDDHGKYRVQPLVGGPIFEDEILNIPKTGKE</sequence>
<dbReference type="GO" id="GO:0008829">
    <property type="term" value="F:dCTP deaminase activity"/>
    <property type="evidence" value="ECO:0007669"/>
    <property type="project" value="UniProtKB-EC"/>
</dbReference>
<dbReference type="Gene3D" id="2.70.40.10">
    <property type="match status" value="1"/>
</dbReference>
<dbReference type="EC" id="3.5.4.13" evidence="3"/>
<dbReference type="NCBIfam" id="TIGR02274">
    <property type="entry name" value="dCTP_deam"/>
    <property type="match status" value="1"/>
</dbReference>
<keyword evidence="1 3" id="KW-0378">Hydrolase</keyword>
<dbReference type="PANTHER" id="PTHR42680:SF3">
    <property type="entry name" value="DCTP DEAMINASE"/>
    <property type="match status" value="1"/>
</dbReference>
<dbReference type="GO" id="GO:0006229">
    <property type="term" value="P:dUTP biosynthetic process"/>
    <property type="evidence" value="ECO:0007669"/>
    <property type="project" value="InterPro"/>
</dbReference>